<keyword evidence="3" id="KW-1185">Reference proteome</keyword>
<accession>A0AA88DNB1</accession>
<proteinExistence type="predicted"/>
<dbReference type="EMBL" id="BTGU01000077">
    <property type="protein sequence ID" value="GMN58395.1"/>
    <property type="molecule type" value="Genomic_DNA"/>
</dbReference>
<reference evidence="2" key="1">
    <citation type="submission" date="2023-07" db="EMBL/GenBank/DDBJ databases">
        <title>draft genome sequence of fig (Ficus carica).</title>
        <authorList>
            <person name="Takahashi T."/>
            <person name="Nishimura K."/>
        </authorList>
    </citation>
    <scope>NUCLEOTIDE SEQUENCE</scope>
</reference>
<evidence type="ECO:0000313" key="2">
    <source>
        <dbReference type="EMBL" id="GMN58395.1"/>
    </source>
</evidence>
<evidence type="ECO:0000256" key="1">
    <source>
        <dbReference type="SAM" id="MobiDB-lite"/>
    </source>
</evidence>
<evidence type="ECO:0000313" key="3">
    <source>
        <dbReference type="Proteomes" id="UP001187192"/>
    </source>
</evidence>
<dbReference type="Proteomes" id="UP001187192">
    <property type="component" value="Unassembled WGS sequence"/>
</dbReference>
<gene>
    <name evidence="2" type="ORF">TIFTF001_027493</name>
</gene>
<feature type="region of interest" description="Disordered" evidence="1">
    <location>
        <begin position="126"/>
        <end position="145"/>
    </location>
</feature>
<feature type="compositionally biased region" description="Polar residues" evidence="1">
    <location>
        <begin position="25"/>
        <end position="43"/>
    </location>
</feature>
<dbReference type="AlphaFoldDB" id="A0AA88DNB1"/>
<organism evidence="2 3">
    <name type="scientific">Ficus carica</name>
    <name type="common">Common fig</name>
    <dbReference type="NCBI Taxonomy" id="3494"/>
    <lineage>
        <taxon>Eukaryota</taxon>
        <taxon>Viridiplantae</taxon>
        <taxon>Streptophyta</taxon>
        <taxon>Embryophyta</taxon>
        <taxon>Tracheophyta</taxon>
        <taxon>Spermatophyta</taxon>
        <taxon>Magnoliopsida</taxon>
        <taxon>eudicotyledons</taxon>
        <taxon>Gunneridae</taxon>
        <taxon>Pentapetalae</taxon>
        <taxon>rosids</taxon>
        <taxon>fabids</taxon>
        <taxon>Rosales</taxon>
        <taxon>Moraceae</taxon>
        <taxon>Ficeae</taxon>
        <taxon>Ficus</taxon>
    </lineage>
</organism>
<name>A0AA88DNB1_FICCA</name>
<feature type="region of interest" description="Disordered" evidence="1">
    <location>
        <begin position="1"/>
        <end position="54"/>
    </location>
</feature>
<sequence>MLGLVMQGSEEANSDQIPRLLLQAHPSTTPESQPSASPDSGQPNEGARRTFGHQPHWLRRAIVNRFSGGLAAEREIESERPRERSTEAIVAGPMSISVVGADVRLNRGRGRCPLAGYRRLLKPFKSASPNASGSHPHRELAGGGDGDFQWSIDARARPRCYVTQWSIR</sequence>
<comment type="caution">
    <text evidence="2">The sequence shown here is derived from an EMBL/GenBank/DDBJ whole genome shotgun (WGS) entry which is preliminary data.</text>
</comment>
<protein>
    <submittedName>
        <fullName evidence="2">Uncharacterized protein</fullName>
    </submittedName>
</protein>